<dbReference type="SUPFAM" id="SSF46689">
    <property type="entry name" value="Homeodomain-like"/>
    <property type="match status" value="2"/>
</dbReference>
<sequence length="310" mass="34730">MTESAHRPEIERALRFIAANLERPITVADVARAARLSEFHFHRVFHAAVGEPIGRFITRRRLEQSALRLAYEPDRSITDVALSSGYSSASNFSKAFAAHFGCSPSQVRSPERGLPVAIGKLTSLYGKDFRPEELYTLPPERGVDERRREAAAWSARVRFETTSGLDFACLASPGGYDLSALERLWSDLIAAARQLGLCENAVDAWGVPHDSPQITAPELCRYHACVPCPKAIPLPPPLFRGRMSEGRYAVFRYAGEVSGIPEVYRSIYSCWFRESSLAPDDFTSHERYVTDAPEGGRVDLELWFKVRPRR</sequence>
<keyword evidence="2" id="KW-0238">DNA-binding</keyword>
<dbReference type="SUPFAM" id="SSF55136">
    <property type="entry name" value="Probable bacterial effector-binding domain"/>
    <property type="match status" value="1"/>
</dbReference>
<organism evidence="5 6">
    <name type="scientific">Sorangium atrum</name>
    <dbReference type="NCBI Taxonomy" id="2995308"/>
    <lineage>
        <taxon>Bacteria</taxon>
        <taxon>Pseudomonadati</taxon>
        <taxon>Myxococcota</taxon>
        <taxon>Polyangia</taxon>
        <taxon>Polyangiales</taxon>
        <taxon>Polyangiaceae</taxon>
        <taxon>Sorangium</taxon>
    </lineage>
</organism>
<accession>A0ABT5C986</accession>
<evidence type="ECO:0000259" key="4">
    <source>
        <dbReference type="PROSITE" id="PS01124"/>
    </source>
</evidence>
<dbReference type="EMBL" id="JAQNDK010000003">
    <property type="protein sequence ID" value="MDC0681726.1"/>
    <property type="molecule type" value="Genomic_DNA"/>
</dbReference>
<dbReference type="Pfam" id="PF12833">
    <property type="entry name" value="HTH_18"/>
    <property type="match status" value="1"/>
</dbReference>
<keyword evidence="6" id="KW-1185">Reference proteome</keyword>
<dbReference type="Gene3D" id="3.20.80.10">
    <property type="entry name" value="Regulatory factor, effector binding domain"/>
    <property type="match status" value="1"/>
</dbReference>
<dbReference type="InterPro" id="IPR018060">
    <property type="entry name" value="HTH_AraC"/>
</dbReference>
<dbReference type="PANTHER" id="PTHR40055">
    <property type="entry name" value="TRANSCRIPTIONAL REGULATOR YGIV-RELATED"/>
    <property type="match status" value="1"/>
</dbReference>
<dbReference type="Gene3D" id="1.10.10.60">
    <property type="entry name" value="Homeodomain-like"/>
    <property type="match status" value="2"/>
</dbReference>
<reference evidence="5 6" key="1">
    <citation type="submission" date="2023-01" db="EMBL/GenBank/DDBJ databases">
        <title>Minimal conservation of predation-associated metabolite biosynthetic gene clusters underscores biosynthetic potential of Myxococcota including descriptions for ten novel species: Archangium lansinium sp. nov., Myxococcus landrumus sp. nov., Nannocystis bai.</title>
        <authorList>
            <person name="Ahearne A."/>
            <person name="Stevens C."/>
            <person name="Dowd S."/>
        </authorList>
    </citation>
    <scope>NUCLEOTIDE SEQUENCE [LARGE SCALE GENOMIC DNA]</scope>
    <source>
        <strain evidence="5 6">WIWO2</strain>
    </source>
</reference>
<evidence type="ECO:0000313" key="5">
    <source>
        <dbReference type="EMBL" id="MDC0681726.1"/>
    </source>
</evidence>
<comment type="caution">
    <text evidence="5">The sequence shown here is derived from an EMBL/GenBank/DDBJ whole genome shotgun (WGS) entry which is preliminary data.</text>
</comment>
<dbReference type="InterPro" id="IPR018062">
    <property type="entry name" value="HTH_AraC-typ_CS"/>
</dbReference>
<dbReference type="InterPro" id="IPR010499">
    <property type="entry name" value="AraC_E-bd"/>
</dbReference>
<dbReference type="InterPro" id="IPR011256">
    <property type="entry name" value="Reg_factor_effector_dom_sf"/>
</dbReference>
<dbReference type="PRINTS" id="PR00032">
    <property type="entry name" value="HTHARAC"/>
</dbReference>
<dbReference type="PROSITE" id="PS01124">
    <property type="entry name" value="HTH_ARAC_FAMILY_2"/>
    <property type="match status" value="1"/>
</dbReference>
<protein>
    <submittedName>
        <fullName evidence="5">AraC family transcriptional regulator</fullName>
    </submittedName>
</protein>
<proteinExistence type="predicted"/>
<dbReference type="Pfam" id="PF06445">
    <property type="entry name" value="GyrI-like"/>
    <property type="match status" value="1"/>
</dbReference>
<dbReference type="InterPro" id="IPR029442">
    <property type="entry name" value="GyrI-like"/>
</dbReference>
<keyword evidence="3" id="KW-0804">Transcription</keyword>
<evidence type="ECO:0000256" key="1">
    <source>
        <dbReference type="ARBA" id="ARBA00023015"/>
    </source>
</evidence>
<gene>
    <name evidence="5" type="ORF">POL72_28560</name>
</gene>
<evidence type="ECO:0000313" key="6">
    <source>
        <dbReference type="Proteomes" id="UP001217485"/>
    </source>
</evidence>
<name>A0ABT5C986_9BACT</name>
<dbReference type="PANTHER" id="PTHR40055:SF1">
    <property type="entry name" value="TRANSCRIPTIONAL REGULATOR YGIV-RELATED"/>
    <property type="match status" value="1"/>
</dbReference>
<dbReference type="SMART" id="SM00871">
    <property type="entry name" value="AraC_E_bind"/>
    <property type="match status" value="1"/>
</dbReference>
<feature type="domain" description="HTH araC/xylS-type" evidence="4">
    <location>
        <begin position="11"/>
        <end position="110"/>
    </location>
</feature>
<dbReference type="Proteomes" id="UP001217485">
    <property type="component" value="Unassembled WGS sequence"/>
</dbReference>
<dbReference type="PROSITE" id="PS00041">
    <property type="entry name" value="HTH_ARAC_FAMILY_1"/>
    <property type="match status" value="1"/>
</dbReference>
<dbReference type="InterPro" id="IPR020449">
    <property type="entry name" value="Tscrpt_reg_AraC-type_HTH"/>
</dbReference>
<dbReference type="SMART" id="SM00342">
    <property type="entry name" value="HTH_ARAC"/>
    <property type="match status" value="1"/>
</dbReference>
<evidence type="ECO:0000256" key="2">
    <source>
        <dbReference type="ARBA" id="ARBA00023125"/>
    </source>
</evidence>
<dbReference type="InterPro" id="IPR050908">
    <property type="entry name" value="SmbC-like"/>
</dbReference>
<keyword evidence="1" id="KW-0805">Transcription regulation</keyword>
<dbReference type="RefSeq" id="WP_272099030.1">
    <property type="nucleotide sequence ID" value="NZ_JAQNDK010000003.1"/>
</dbReference>
<evidence type="ECO:0000256" key="3">
    <source>
        <dbReference type="ARBA" id="ARBA00023163"/>
    </source>
</evidence>
<dbReference type="InterPro" id="IPR009057">
    <property type="entry name" value="Homeodomain-like_sf"/>
</dbReference>